<dbReference type="Proteomes" id="UP000053675">
    <property type="component" value="Unassembled WGS sequence"/>
</dbReference>
<dbReference type="PROSITE" id="PS00175">
    <property type="entry name" value="PG_MUTASE"/>
    <property type="match status" value="1"/>
</dbReference>
<feature type="binding site" evidence="2">
    <location>
        <begin position="9"/>
        <end position="16"/>
    </location>
    <ligand>
        <name>substrate</name>
    </ligand>
</feature>
<dbReference type="SUPFAM" id="SSF53254">
    <property type="entry name" value="Phosphoglycerate mutase-like"/>
    <property type="match status" value="1"/>
</dbReference>
<feature type="binding site" evidence="2">
    <location>
        <position position="63"/>
    </location>
    <ligand>
        <name>substrate</name>
    </ligand>
</feature>
<evidence type="ECO:0000313" key="3">
    <source>
        <dbReference type="EMBL" id="KFB10771.1"/>
    </source>
</evidence>
<dbReference type="OrthoDB" id="9781415at2"/>
<dbReference type="RefSeq" id="WP_036481998.1">
    <property type="nucleotide sequence ID" value="NZ_JMQM01000001.1"/>
</dbReference>
<keyword evidence="4" id="KW-1185">Reference proteome</keyword>
<dbReference type="PANTHER" id="PTHR48100:SF59">
    <property type="entry name" value="ADENOSYLCOBALAMIN_ALPHA-RIBAZOLE PHOSPHATASE"/>
    <property type="match status" value="1"/>
</dbReference>
<comment type="caution">
    <text evidence="3">The sequence shown here is derived from an EMBL/GenBank/DDBJ whole genome shotgun (WGS) entry which is preliminary data.</text>
</comment>
<dbReference type="InterPro" id="IPR013078">
    <property type="entry name" value="His_Pase_superF_clade-1"/>
</dbReference>
<dbReference type="PANTHER" id="PTHR48100">
    <property type="entry name" value="BROAD-SPECIFICITY PHOSPHATASE YOR283W-RELATED"/>
    <property type="match status" value="1"/>
</dbReference>
<dbReference type="AlphaFoldDB" id="A0A084UCT5"/>
<protein>
    <submittedName>
        <fullName evidence="3">Phosphoglycerate mutase</fullName>
    </submittedName>
</protein>
<dbReference type="Pfam" id="PF00300">
    <property type="entry name" value="His_Phos_1"/>
    <property type="match status" value="1"/>
</dbReference>
<dbReference type="GO" id="GO:0005737">
    <property type="term" value="C:cytoplasm"/>
    <property type="evidence" value="ECO:0007669"/>
    <property type="project" value="TreeGrafter"/>
</dbReference>
<proteinExistence type="predicted"/>
<dbReference type="eggNOG" id="COG0406">
    <property type="taxonomic scope" value="Bacteria"/>
</dbReference>
<dbReference type="STRING" id="472175.EL18_01811"/>
<evidence type="ECO:0000313" key="4">
    <source>
        <dbReference type="Proteomes" id="UP000053675"/>
    </source>
</evidence>
<gene>
    <name evidence="3" type="ORF">EL18_01811</name>
</gene>
<dbReference type="EMBL" id="JMQM01000001">
    <property type="protein sequence ID" value="KFB10771.1"/>
    <property type="molecule type" value="Genomic_DNA"/>
</dbReference>
<feature type="active site" description="Tele-phosphohistidine intermediate" evidence="1">
    <location>
        <position position="10"/>
    </location>
</feature>
<reference evidence="3 4" key="1">
    <citation type="submission" date="2014-05" db="EMBL/GenBank/DDBJ databases">
        <title>Draft Genome Sequence of Nitratireductor basaltis Strain UMTGB225, A Marine Bacterium Isolated from Green Barrel Tunicate.</title>
        <authorList>
            <person name="Gan H.Y."/>
        </authorList>
    </citation>
    <scope>NUCLEOTIDE SEQUENCE [LARGE SCALE GENOMIC DNA]</scope>
    <source>
        <strain evidence="3 4">UMTGB225</strain>
    </source>
</reference>
<name>A0A084UCT5_9HYPH</name>
<accession>A0A084UCT5</accession>
<feature type="active site" description="Proton donor/acceptor" evidence="1">
    <location>
        <position position="90"/>
    </location>
</feature>
<dbReference type="SMART" id="SM00855">
    <property type="entry name" value="PGAM"/>
    <property type="match status" value="1"/>
</dbReference>
<dbReference type="CDD" id="cd07067">
    <property type="entry name" value="HP_PGM_like"/>
    <property type="match status" value="1"/>
</dbReference>
<evidence type="ECO:0000256" key="1">
    <source>
        <dbReference type="PIRSR" id="PIRSR613078-1"/>
    </source>
</evidence>
<dbReference type="Gene3D" id="3.40.50.1240">
    <property type="entry name" value="Phosphoglycerate mutase-like"/>
    <property type="match status" value="1"/>
</dbReference>
<dbReference type="GO" id="GO:0016791">
    <property type="term" value="F:phosphatase activity"/>
    <property type="evidence" value="ECO:0007669"/>
    <property type="project" value="TreeGrafter"/>
</dbReference>
<dbReference type="PATRIC" id="fig|472175.3.peg.1820"/>
<dbReference type="InterPro" id="IPR001345">
    <property type="entry name" value="PG/BPGM_mutase_AS"/>
</dbReference>
<organism evidence="3 4">
    <name type="scientific">Nitratireductor basaltis</name>
    <dbReference type="NCBI Taxonomy" id="472175"/>
    <lineage>
        <taxon>Bacteria</taxon>
        <taxon>Pseudomonadati</taxon>
        <taxon>Pseudomonadota</taxon>
        <taxon>Alphaproteobacteria</taxon>
        <taxon>Hyphomicrobiales</taxon>
        <taxon>Phyllobacteriaceae</taxon>
        <taxon>Nitratireductor</taxon>
    </lineage>
</organism>
<dbReference type="InterPro" id="IPR029033">
    <property type="entry name" value="His_PPase_superfam"/>
</dbReference>
<dbReference type="PIRSF" id="PIRSF000709">
    <property type="entry name" value="6PFK_2-Ptase"/>
    <property type="match status" value="1"/>
</dbReference>
<evidence type="ECO:0000256" key="2">
    <source>
        <dbReference type="PIRSR" id="PIRSR613078-2"/>
    </source>
</evidence>
<dbReference type="InterPro" id="IPR050275">
    <property type="entry name" value="PGM_Phosphatase"/>
</dbReference>
<sequence length="195" mass="21919">MFPLTYIVRHGQTDWNVEGRLQGQVDTDINTLGRSQADRNGAKMRELVQNPDDFDFVASPLRRTCETMERVRTGMGLPARGFRTDPLLKEVHFGDWQGFTHAELEAANPGCTEGRTSNKWRFMPPGRDAESYEKMALRVKTFLDKLDGPTVCVTHGGIIRAIFHLVGGMNGDEAAAMDVPQDRILRLSDGKLDWL</sequence>